<evidence type="ECO:0000256" key="1">
    <source>
        <dbReference type="SAM" id="MobiDB-lite"/>
    </source>
</evidence>
<dbReference type="Proteomes" id="UP000008694">
    <property type="component" value="Unassembled WGS sequence"/>
</dbReference>
<dbReference type="Gramene" id="Al_scaffold_0002_717">
    <property type="protein sequence ID" value="Al_scaffold_0002_717"/>
    <property type="gene ID" value="Al_scaffold_0002_717"/>
</dbReference>
<feature type="compositionally biased region" description="Basic and acidic residues" evidence="1">
    <location>
        <begin position="31"/>
        <end position="44"/>
    </location>
</feature>
<sequence>MEAENVDEEKISGRAAAESVDEEFGRVASTRNEDPLPKLDEIKTTETQTDEADGQSKDKLALAIAQLQASISEKICQSLSWQFWRLDYNDIVFHSILRTRYTLILDVSRFKQLWVCVVVCQFGTTSQAFGGARGQGKGIEEQD</sequence>
<organism evidence="3">
    <name type="scientific">Arabidopsis lyrata subsp. lyrata</name>
    <name type="common">Lyre-leaved rock-cress</name>
    <dbReference type="NCBI Taxonomy" id="81972"/>
    <lineage>
        <taxon>Eukaryota</taxon>
        <taxon>Viridiplantae</taxon>
        <taxon>Streptophyta</taxon>
        <taxon>Embryophyta</taxon>
        <taxon>Tracheophyta</taxon>
        <taxon>Spermatophyta</taxon>
        <taxon>Magnoliopsida</taxon>
        <taxon>eudicotyledons</taxon>
        <taxon>Gunneridae</taxon>
        <taxon>Pentapetalae</taxon>
        <taxon>rosids</taxon>
        <taxon>malvids</taxon>
        <taxon>Brassicales</taxon>
        <taxon>Brassicaceae</taxon>
        <taxon>Camelineae</taxon>
        <taxon>Arabidopsis</taxon>
    </lineage>
</organism>
<dbReference type="AlphaFoldDB" id="D7KYC1"/>
<feature type="region of interest" description="Disordered" evidence="1">
    <location>
        <begin position="1"/>
        <end position="55"/>
    </location>
</feature>
<reference evidence="3" key="1">
    <citation type="journal article" date="2011" name="Nat. Genet.">
        <title>The Arabidopsis lyrata genome sequence and the basis of rapid genome size change.</title>
        <authorList>
            <person name="Hu T.T."/>
            <person name="Pattyn P."/>
            <person name="Bakker E.G."/>
            <person name="Cao J."/>
            <person name="Cheng J.-F."/>
            <person name="Clark R.M."/>
            <person name="Fahlgren N."/>
            <person name="Fawcett J.A."/>
            <person name="Grimwood J."/>
            <person name="Gundlach H."/>
            <person name="Haberer G."/>
            <person name="Hollister J.D."/>
            <person name="Ossowski S."/>
            <person name="Ottilar R.P."/>
            <person name="Salamov A.A."/>
            <person name="Schneeberger K."/>
            <person name="Spannagl M."/>
            <person name="Wang X."/>
            <person name="Yang L."/>
            <person name="Nasrallah M.E."/>
            <person name="Bergelson J."/>
            <person name="Carrington J.C."/>
            <person name="Gaut B.S."/>
            <person name="Schmutz J."/>
            <person name="Mayer K.F.X."/>
            <person name="Van de Peer Y."/>
            <person name="Grigoriev I.V."/>
            <person name="Nordborg M."/>
            <person name="Weigel D."/>
            <person name="Guo Y.-L."/>
        </authorList>
    </citation>
    <scope>NUCLEOTIDE SEQUENCE [LARGE SCALE GENOMIC DNA]</scope>
    <source>
        <strain evidence="3">cv. MN47</strain>
    </source>
</reference>
<keyword evidence="3" id="KW-1185">Reference proteome</keyword>
<protein>
    <submittedName>
        <fullName evidence="2">Predicted protein</fullName>
    </submittedName>
</protein>
<gene>
    <name evidence="2" type="ORF">ARALYDRAFT_675567</name>
</gene>
<evidence type="ECO:0000313" key="3">
    <source>
        <dbReference type="Proteomes" id="UP000008694"/>
    </source>
</evidence>
<proteinExistence type="predicted"/>
<dbReference type="HOGENOM" id="CLU_1808837_0_0_1"/>
<dbReference type="EMBL" id="GL348714">
    <property type="protein sequence ID" value="EFH64511.1"/>
    <property type="molecule type" value="Genomic_DNA"/>
</dbReference>
<accession>D7KYC1</accession>
<name>D7KYC1_ARALL</name>
<evidence type="ECO:0000313" key="2">
    <source>
        <dbReference type="EMBL" id="EFH64511.1"/>
    </source>
</evidence>